<sequence length="117" mass="12947">MPIFAEVEQWDAVYVQLVVQEDLRPVSPDANDMMERAKKARILAEDIHNRQERLLSKQEGDAEESAMEFFGSKVGGARKLAESKVDTKLLNEVLKRANPPHPIVFDAASTGKVGGGK</sequence>
<dbReference type="Proteomes" id="UP000324800">
    <property type="component" value="Unassembled WGS sequence"/>
</dbReference>
<reference evidence="1 2" key="1">
    <citation type="submission" date="2019-03" db="EMBL/GenBank/DDBJ databases">
        <title>Single cell metagenomics reveals metabolic interactions within the superorganism composed of flagellate Streblomastix strix and complex community of Bacteroidetes bacteria on its surface.</title>
        <authorList>
            <person name="Treitli S.C."/>
            <person name="Kolisko M."/>
            <person name="Husnik F."/>
            <person name="Keeling P."/>
            <person name="Hampl V."/>
        </authorList>
    </citation>
    <scope>NUCLEOTIDE SEQUENCE [LARGE SCALE GENOMIC DNA]</scope>
    <source>
        <strain evidence="1">ST1C</strain>
    </source>
</reference>
<dbReference type="OrthoDB" id="10691106at2759"/>
<gene>
    <name evidence="1" type="ORF">EZS28_033688</name>
</gene>
<accession>A0A5J4UM35</accession>
<evidence type="ECO:0000313" key="1">
    <source>
        <dbReference type="EMBL" id="KAA6370785.1"/>
    </source>
</evidence>
<dbReference type="EMBL" id="SNRW01015063">
    <property type="protein sequence ID" value="KAA6370785.1"/>
    <property type="molecule type" value="Genomic_DNA"/>
</dbReference>
<dbReference type="AlphaFoldDB" id="A0A5J4UM35"/>
<protein>
    <submittedName>
        <fullName evidence="1">Uncharacterized protein</fullName>
    </submittedName>
</protein>
<organism evidence="1 2">
    <name type="scientific">Streblomastix strix</name>
    <dbReference type="NCBI Taxonomy" id="222440"/>
    <lineage>
        <taxon>Eukaryota</taxon>
        <taxon>Metamonada</taxon>
        <taxon>Preaxostyla</taxon>
        <taxon>Oxymonadida</taxon>
        <taxon>Streblomastigidae</taxon>
        <taxon>Streblomastix</taxon>
    </lineage>
</organism>
<proteinExistence type="predicted"/>
<comment type="caution">
    <text evidence="1">The sequence shown here is derived from an EMBL/GenBank/DDBJ whole genome shotgun (WGS) entry which is preliminary data.</text>
</comment>
<name>A0A5J4UM35_9EUKA</name>
<evidence type="ECO:0000313" key="2">
    <source>
        <dbReference type="Proteomes" id="UP000324800"/>
    </source>
</evidence>